<name>A0A067R4B9_ZOONE</name>
<dbReference type="PANTHER" id="PTHR46292">
    <property type="entry name" value="COILED-COIL DOMAIN-CONTAINING PROTEIN 102A"/>
    <property type="match status" value="1"/>
</dbReference>
<proteinExistence type="predicted"/>
<feature type="coiled-coil region" evidence="3">
    <location>
        <begin position="80"/>
        <end position="131"/>
    </location>
</feature>
<feature type="coiled-coil region" evidence="3">
    <location>
        <begin position="300"/>
        <end position="369"/>
    </location>
</feature>
<dbReference type="Pfam" id="PF01576">
    <property type="entry name" value="Myosin_tail_1"/>
    <property type="match status" value="1"/>
</dbReference>
<keyword evidence="1 3" id="KW-0175">Coiled coil</keyword>
<accession>A0A067R4B9</accession>
<evidence type="ECO:0000256" key="1">
    <source>
        <dbReference type="ARBA" id="ARBA00023054"/>
    </source>
</evidence>
<dbReference type="EMBL" id="KK852714">
    <property type="protein sequence ID" value="KDR17915.1"/>
    <property type="molecule type" value="Genomic_DNA"/>
</dbReference>
<gene>
    <name evidence="6" type="ORF">L798_08222</name>
</gene>
<keyword evidence="7" id="KW-1185">Reference proteome</keyword>
<feature type="coiled-coil region" evidence="3">
    <location>
        <begin position="435"/>
        <end position="581"/>
    </location>
</feature>
<evidence type="ECO:0000256" key="3">
    <source>
        <dbReference type="SAM" id="Coils"/>
    </source>
</evidence>
<evidence type="ECO:0000313" key="6">
    <source>
        <dbReference type="EMBL" id="KDR17915.1"/>
    </source>
</evidence>
<evidence type="ECO:0000256" key="2">
    <source>
        <dbReference type="ARBA" id="ARBA00040149"/>
    </source>
</evidence>
<dbReference type="PANTHER" id="PTHR46292:SF1">
    <property type="entry name" value="COILED-COIL DOMAIN-CONTAINING PROTEIN 102A"/>
    <property type="match status" value="1"/>
</dbReference>
<sequence length="611" mass="70070">MAQGTSSGTSSRRHGRNEHDTSSISSSRYGDAEWEAKEALRQRELEEARARATQMEKTMRWWSDCTANWREKWSKVRNERNKAREESKILRTKLESAVKETNAIKREKLELENQNDQLKKEMERIHLLLLKHAGQWDQELLDALESEDPEHDVSLKTGDGGNAVGSSSLQNVAELTVGSVSADLFHLNESLQSRPEREHGDSLVIDKDSCIEEYILQGAVPRHAVEIYVTAKENAVDRDIDGLDDVSRDDLGLAVCGEVTQNINKSEVTFDFQCKTNDDTLTMSRGFSQQADSDLPSLDKEHLLQKLSMLQLRLDEASKTVQAERDEKLLLHRGLEKMQGELQELKDRCEDLRASKQEVVRELLQLQDQHQDQVRLIQLDLQDEATSREGMDRRLADLRTEVGNTTAEHISGPITLGQQWLERLQAENAAEWGKRERLETEKLGLERDNKKLRAEVRDMQERLERKGRPLSTTDTDVRQLQQDLADRNKELSDLRHSHGKLKKVLQDKSTELAHAVRRAEQYEAEVKRLRGRVEELKRELAVAEDEVDSASNNIRKLQRTNDELQEQIESLQVQVEHLHTRVRMSSSSTLLSHRGPVLLGEEASDDDIRDY</sequence>
<feature type="compositionally biased region" description="Low complexity" evidence="4">
    <location>
        <begin position="1"/>
        <end position="10"/>
    </location>
</feature>
<dbReference type="Gene3D" id="1.10.287.1490">
    <property type="match status" value="1"/>
</dbReference>
<dbReference type="Proteomes" id="UP000027135">
    <property type="component" value="Unassembled WGS sequence"/>
</dbReference>
<dbReference type="OrthoDB" id="5984396at2759"/>
<evidence type="ECO:0000256" key="4">
    <source>
        <dbReference type="SAM" id="MobiDB-lite"/>
    </source>
</evidence>
<dbReference type="InterPro" id="IPR002928">
    <property type="entry name" value="Myosin_tail"/>
</dbReference>
<dbReference type="SUPFAM" id="SSF90257">
    <property type="entry name" value="Myosin rod fragments"/>
    <property type="match status" value="1"/>
</dbReference>
<feature type="domain" description="Myosin tail" evidence="5">
    <location>
        <begin position="382"/>
        <end position="581"/>
    </location>
</feature>
<dbReference type="FunCoup" id="A0A067R4B9">
    <property type="interactions" value="310"/>
</dbReference>
<dbReference type="OMA" id="RSSHNGC"/>
<evidence type="ECO:0000259" key="5">
    <source>
        <dbReference type="Pfam" id="PF01576"/>
    </source>
</evidence>
<dbReference type="GO" id="GO:0016459">
    <property type="term" value="C:myosin complex"/>
    <property type="evidence" value="ECO:0007669"/>
    <property type="project" value="InterPro"/>
</dbReference>
<dbReference type="AlphaFoldDB" id="A0A067R4B9"/>
<evidence type="ECO:0000313" key="7">
    <source>
        <dbReference type="Proteomes" id="UP000027135"/>
    </source>
</evidence>
<dbReference type="eggNOG" id="ENOG502QSJ6">
    <property type="taxonomic scope" value="Eukaryota"/>
</dbReference>
<dbReference type="InParanoid" id="A0A067R4B9"/>
<protein>
    <recommendedName>
        <fullName evidence="2">Coiled-coil domain-containing protein 102A</fullName>
    </recommendedName>
</protein>
<organism evidence="6 7">
    <name type="scientific">Zootermopsis nevadensis</name>
    <name type="common">Dampwood termite</name>
    <dbReference type="NCBI Taxonomy" id="136037"/>
    <lineage>
        <taxon>Eukaryota</taxon>
        <taxon>Metazoa</taxon>
        <taxon>Ecdysozoa</taxon>
        <taxon>Arthropoda</taxon>
        <taxon>Hexapoda</taxon>
        <taxon>Insecta</taxon>
        <taxon>Pterygota</taxon>
        <taxon>Neoptera</taxon>
        <taxon>Polyneoptera</taxon>
        <taxon>Dictyoptera</taxon>
        <taxon>Blattodea</taxon>
        <taxon>Blattoidea</taxon>
        <taxon>Termitoidae</taxon>
        <taxon>Termopsidae</taxon>
        <taxon>Zootermopsis</taxon>
    </lineage>
</organism>
<reference evidence="6 7" key="1">
    <citation type="journal article" date="2014" name="Nat. Commun.">
        <title>Molecular traces of alternative social organization in a termite genome.</title>
        <authorList>
            <person name="Terrapon N."/>
            <person name="Li C."/>
            <person name="Robertson H.M."/>
            <person name="Ji L."/>
            <person name="Meng X."/>
            <person name="Booth W."/>
            <person name="Chen Z."/>
            <person name="Childers C.P."/>
            <person name="Glastad K.M."/>
            <person name="Gokhale K."/>
            <person name="Gowin J."/>
            <person name="Gronenberg W."/>
            <person name="Hermansen R.A."/>
            <person name="Hu H."/>
            <person name="Hunt B.G."/>
            <person name="Huylmans A.K."/>
            <person name="Khalil S.M."/>
            <person name="Mitchell R.D."/>
            <person name="Munoz-Torres M.C."/>
            <person name="Mustard J.A."/>
            <person name="Pan H."/>
            <person name="Reese J.T."/>
            <person name="Scharf M.E."/>
            <person name="Sun F."/>
            <person name="Vogel H."/>
            <person name="Xiao J."/>
            <person name="Yang W."/>
            <person name="Yang Z."/>
            <person name="Yang Z."/>
            <person name="Zhou J."/>
            <person name="Zhu J."/>
            <person name="Brent C.S."/>
            <person name="Elsik C.G."/>
            <person name="Goodisman M.A."/>
            <person name="Liberles D.A."/>
            <person name="Roe R.M."/>
            <person name="Vargo E.L."/>
            <person name="Vilcinskas A."/>
            <person name="Wang J."/>
            <person name="Bornberg-Bauer E."/>
            <person name="Korb J."/>
            <person name="Zhang G."/>
            <person name="Liebig J."/>
        </authorList>
    </citation>
    <scope>NUCLEOTIDE SEQUENCE [LARGE SCALE GENOMIC DNA]</scope>
    <source>
        <tissue evidence="6">Whole organism</tissue>
    </source>
</reference>
<feature type="region of interest" description="Disordered" evidence="4">
    <location>
        <begin position="1"/>
        <end position="33"/>
    </location>
</feature>